<evidence type="ECO:0000313" key="6">
    <source>
        <dbReference type="Proteomes" id="UP000492821"/>
    </source>
</evidence>
<comment type="function">
    <text evidence="4">Component of the eukaryotic translation initiation factor 3 (eIF-3) complex, which is involved in protein synthesis of a specialized repertoire of mRNAs and, together with other initiation factors, stimulates binding of mRNA and methionyl-tRNAi to the 40S ribosome. The eIF-3 complex specifically targets and initiates translation of a subset of mRNAs involved in cell proliferation.</text>
</comment>
<feature type="domain" description="MPN" evidence="5">
    <location>
        <begin position="15"/>
        <end position="168"/>
    </location>
</feature>
<dbReference type="SMART" id="SM00232">
    <property type="entry name" value="JAB_MPN"/>
    <property type="match status" value="1"/>
</dbReference>
<dbReference type="WBParaSite" id="Pan_g5376.t1">
    <property type="protein sequence ID" value="Pan_g5376.t1"/>
    <property type="gene ID" value="Pan_g5376"/>
</dbReference>
<evidence type="ECO:0000256" key="1">
    <source>
        <dbReference type="ARBA" id="ARBA00022490"/>
    </source>
</evidence>
<evidence type="ECO:0000256" key="2">
    <source>
        <dbReference type="ARBA" id="ARBA00022540"/>
    </source>
</evidence>
<dbReference type="InterPro" id="IPR027524">
    <property type="entry name" value="eIF3h"/>
</dbReference>
<dbReference type="Proteomes" id="UP000492821">
    <property type="component" value="Unassembled WGS sequence"/>
</dbReference>
<dbReference type="FunFam" id="3.40.140.10:FF:000087">
    <property type="entry name" value="Eukaryotic translation initiation factor 3 subunit H"/>
    <property type="match status" value="1"/>
</dbReference>
<dbReference type="HAMAP" id="MF_03007">
    <property type="entry name" value="eIF3h"/>
    <property type="match status" value="1"/>
</dbReference>
<dbReference type="InterPro" id="IPR000555">
    <property type="entry name" value="JAMM/MPN+_dom"/>
</dbReference>
<dbReference type="GO" id="GO:0033290">
    <property type="term" value="C:eukaryotic 48S preinitiation complex"/>
    <property type="evidence" value="ECO:0007669"/>
    <property type="project" value="UniProtKB-UniRule"/>
</dbReference>
<dbReference type="InterPro" id="IPR037518">
    <property type="entry name" value="MPN"/>
</dbReference>
<dbReference type="PANTHER" id="PTHR10410">
    <property type="entry name" value="EUKARYOTIC TRANSLATION INITIATION FACTOR 3 -RELATED"/>
    <property type="match status" value="1"/>
</dbReference>
<keyword evidence="6" id="KW-1185">Reference proteome</keyword>
<dbReference type="GO" id="GO:0003743">
    <property type="term" value="F:translation initiation factor activity"/>
    <property type="evidence" value="ECO:0007669"/>
    <property type="project" value="UniProtKB-UniRule"/>
</dbReference>
<dbReference type="GO" id="GO:0016282">
    <property type="term" value="C:eukaryotic 43S preinitiation complex"/>
    <property type="evidence" value="ECO:0007669"/>
    <property type="project" value="UniProtKB-UniRule"/>
</dbReference>
<dbReference type="GO" id="GO:0008237">
    <property type="term" value="F:metallopeptidase activity"/>
    <property type="evidence" value="ECO:0007669"/>
    <property type="project" value="InterPro"/>
</dbReference>
<comment type="subunit">
    <text evidence="4">Component of the eukaryotic translation initiation factor 3 (eIF-3) complex.</text>
</comment>
<evidence type="ECO:0000313" key="7">
    <source>
        <dbReference type="WBParaSite" id="Pan_g5376.t1"/>
    </source>
</evidence>
<dbReference type="GO" id="GO:0001732">
    <property type="term" value="P:formation of cytoplasmic translation initiation complex"/>
    <property type="evidence" value="ECO:0007669"/>
    <property type="project" value="UniProtKB-UniRule"/>
</dbReference>
<comment type="subcellular location">
    <subcellularLocation>
        <location evidence="4">Cytoplasm</location>
    </subcellularLocation>
</comment>
<dbReference type="AlphaFoldDB" id="A0A7E4ZZW6"/>
<name>A0A7E4ZZW6_PANRE</name>
<accession>A0A7E4ZZW6</accession>
<organism evidence="6 7">
    <name type="scientific">Panagrellus redivivus</name>
    <name type="common">Microworm</name>
    <dbReference type="NCBI Taxonomy" id="6233"/>
    <lineage>
        <taxon>Eukaryota</taxon>
        <taxon>Metazoa</taxon>
        <taxon>Ecdysozoa</taxon>
        <taxon>Nematoda</taxon>
        <taxon>Chromadorea</taxon>
        <taxon>Rhabditida</taxon>
        <taxon>Tylenchina</taxon>
        <taxon>Panagrolaimomorpha</taxon>
        <taxon>Panagrolaimoidea</taxon>
        <taxon>Panagrolaimidae</taxon>
        <taxon>Panagrellus</taxon>
    </lineage>
</organism>
<dbReference type="InterPro" id="IPR050242">
    <property type="entry name" value="JAMM_MPN+_peptidase_M67A"/>
</dbReference>
<dbReference type="Gene3D" id="3.40.140.10">
    <property type="entry name" value="Cytidine Deaminase, domain 2"/>
    <property type="match status" value="1"/>
</dbReference>
<dbReference type="GO" id="GO:0005852">
    <property type="term" value="C:eukaryotic translation initiation factor 3 complex"/>
    <property type="evidence" value="ECO:0007669"/>
    <property type="project" value="UniProtKB-UniRule"/>
</dbReference>
<comment type="similarity">
    <text evidence="4">Belongs to the eIF-3 subunit H family.</text>
</comment>
<dbReference type="Pfam" id="PF01398">
    <property type="entry name" value="JAB"/>
    <property type="match status" value="1"/>
</dbReference>
<reference evidence="6" key="1">
    <citation type="journal article" date="2013" name="Genetics">
        <title>The draft genome and transcriptome of Panagrellus redivivus are shaped by the harsh demands of a free-living lifestyle.</title>
        <authorList>
            <person name="Srinivasan J."/>
            <person name="Dillman A.R."/>
            <person name="Macchietto M.G."/>
            <person name="Heikkinen L."/>
            <person name="Lakso M."/>
            <person name="Fracchia K.M."/>
            <person name="Antoshechkin I."/>
            <person name="Mortazavi A."/>
            <person name="Wong G."/>
            <person name="Sternberg P.W."/>
        </authorList>
    </citation>
    <scope>NUCLEOTIDE SEQUENCE [LARGE SCALE GENOMIC DNA]</scope>
    <source>
        <strain evidence="6">MT8872</strain>
    </source>
</reference>
<evidence type="ECO:0000256" key="4">
    <source>
        <dbReference type="HAMAP-Rule" id="MF_03007"/>
    </source>
</evidence>
<dbReference type="PROSITE" id="PS50249">
    <property type="entry name" value="MPN"/>
    <property type="match status" value="1"/>
</dbReference>
<sequence length="351" mass="39083">MAEKFLLNEAKVKSVQLDALVVMKIVKHVDSEFYSGMSDVAGETCAGILTGLIATDDHRLEVTNCFPTPRAEVIIEGEEYGQGVSQSDEGKHTEITDMLKRFRDMNIDYELVGFYQAHKFGACFTQEVIDSLVDYQTIFQDGVVIVYDPVRTRQGQLSLRAFRLTNKALELSLSGDWSPETVKNAGLTHETMLEELPIVIRNSHLINVLLSQLSIVRPNKAAPHLELGTGRSMEKCIRSLLGNVDELNKSVGAYNKYVSEKQRYDAICNSLVQKRQAENEQRIARGEPPLSVDEIKRNMKTPQLMTRGGMLDIFLNASNANAFADYATEITKENLAKLFISEAVADSVGDA</sequence>
<keyword evidence="2 4" id="KW-0396">Initiation factor</keyword>
<dbReference type="CDD" id="cd08065">
    <property type="entry name" value="MPN_eIF3h"/>
    <property type="match status" value="1"/>
</dbReference>
<dbReference type="Pfam" id="PF19445">
    <property type="entry name" value="eIF3h_C"/>
    <property type="match status" value="1"/>
</dbReference>
<keyword evidence="1 4" id="KW-0963">Cytoplasm</keyword>
<reference evidence="7" key="2">
    <citation type="submission" date="2020-10" db="UniProtKB">
        <authorList>
            <consortium name="WormBaseParasite"/>
        </authorList>
    </citation>
    <scope>IDENTIFICATION</scope>
</reference>
<evidence type="ECO:0000259" key="5">
    <source>
        <dbReference type="PROSITE" id="PS50249"/>
    </source>
</evidence>
<evidence type="ECO:0000256" key="3">
    <source>
        <dbReference type="ARBA" id="ARBA00022917"/>
    </source>
</evidence>
<protein>
    <recommendedName>
        <fullName evidence="4">Eukaryotic translation initiation factor 3 subunit H</fullName>
        <shortName evidence="4">eIF3h</shortName>
    </recommendedName>
</protein>
<dbReference type="InterPro" id="IPR045810">
    <property type="entry name" value="eIF3h_C"/>
</dbReference>
<proteinExistence type="inferred from homology"/>
<keyword evidence="3 4" id="KW-0648">Protein biosynthesis</keyword>